<evidence type="ECO:0008006" key="4">
    <source>
        <dbReference type="Google" id="ProtNLM"/>
    </source>
</evidence>
<dbReference type="Proteomes" id="UP000199361">
    <property type="component" value="Unassembled WGS sequence"/>
</dbReference>
<protein>
    <recommendedName>
        <fullName evidence="4">Peptidase inhibitor family I36</fullName>
    </recommendedName>
</protein>
<evidence type="ECO:0000256" key="1">
    <source>
        <dbReference type="SAM" id="SignalP"/>
    </source>
</evidence>
<feature type="chain" id="PRO_5038829092" description="Peptidase inhibitor family I36" evidence="1">
    <location>
        <begin position="30"/>
        <end position="176"/>
    </location>
</feature>
<keyword evidence="1" id="KW-0732">Signal</keyword>
<keyword evidence="3" id="KW-1185">Reference proteome</keyword>
<name>A0A1I0LVX7_9ACTN</name>
<accession>A0A1I0LVX7</accession>
<evidence type="ECO:0000313" key="2">
    <source>
        <dbReference type="EMBL" id="SEU47200.1"/>
    </source>
</evidence>
<sequence>MRTKKRMIPAVVVIAGSLGVLGITSPVNASATTATSTQQSAARTPSECDNYSWDVFGRVGWGVSFSAYGRDVELRNGRAFNHSFAAITAATYKTGDQVWADRSLQAMPSSVPTHFYDDNIVRNNGGWKQCGPFTRATSEQVMNWNTDTQHHFAVRACMRPNDGRPSVCGEWYVDRS</sequence>
<gene>
    <name evidence="2" type="ORF">SAMN05421811_12848</name>
</gene>
<feature type="signal peptide" evidence="1">
    <location>
        <begin position="1"/>
        <end position="29"/>
    </location>
</feature>
<proteinExistence type="predicted"/>
<dbReference type="AlphaFoldDB" id="A0A1I0LVX7"/>
<dbReference type="RefSeq" id="WP_143082651.1">
    <property type="nucleotide sequence ID" value="NZ_FOHX01000028.1"/>
</dbReference>
<evidence type="ECO:0000313" key="3">
    <source>
        <dbReference type="Proteomes" id="UP000199361"/>
    </source>
</evidence>
<dbReference type="OrthoDB" id="3527011at2"/>
<dbReference type="EMBL" id="FOHX01000028">
    <property type="protein sequence ID" value="SEU47200.1"/>
    <property type="molecule type" value="Genomic_DNA"/>
</dbReference>
<reference evidence="2 3" key="1">
    <citation type="submission" date="2016-10" db="EMBL/GenBank/DDBJ databases">
        <authorList>
            <person name="de Groot N.N."/>
        </authorList>
    </citation>
    <scope>NUCLEOTIDE SEQUENCE [LARGE SCALE GENOMIC DNA]</scope>
    <source>
        <strain evidence="2 3">CGMCC 4.5598</strain>
    </source>
</reference>
<dbReference type="STRING" id="568860.SAMN05421811_12848"/>
<organism evidence="2 3">
    <name type="scientific">Nonomuraea wenchangensis</name>
    <dbReference type="NCBI Taxonomy" id="568860"/>
    <lineage>
        <taxon>Bacteria</taxon>
        <taxon>Bacillati</taxon>
        <taxon>Actinomycetota</taxon>
        <taxon>Actinomycetes</taxon>
        <taxon>Streptosporangiales</taxon>
        <taxon>Streptosporangiaceae</taxon>
        <taxon>Nonomuraea</taxon>
    </lineage>
</organism>